<evidence type="ECO:0000313" key="1">
    <source>
        <dbReference type="EMBL" id="CAB3665292.1"/>
    </source>
</evidence>
<proteinExistence type="predicted"/>
<dbReference type="AlphaFoldDB" id="A0A6J5AIZ9"/>
<dbReference type="EMBL" id="CADIJR010000034">
    <property type="protein sequence ID" value="CAB3665292.1"/>
    <property type="molecule type" value="Genomic_DNA"/>
</dbReference>
<dbReference type="RefSeq" id="WP_156350102.1">
    <property type="nucleotide sequence ID" value="NZ_CADIJR010000034.1"/>
</dbReference>
<keyword evidence="2" id="KW-1185">Reference proteome</keyword>
<evidence type="ECO:0000313" key="2">
    <source>
        <dbReference type="Proteomes" id="UP000507979"/>
    </source>
</evidence>
<organism evidence="1 2">
    <name type="scientific">Achromobacter insuavis</name>
    <dbReference type="NCBI Taxonomy" id="1287735"/>
    <lineage>
        <taxon>Bacteria</taxon>
        <taxon>Pseudomonadati</taxon>
        <taxon>Pseudomonadota</taxon>
        <taxon>Betaproteobacteria</taxon>
        <taxon>Burkholderiales</taxon>
        <taxon>Alcaligenaceae</taxon>
        <taxon>Achromobacter</taxon>
    </lineage>
</organism>
<dbReference type="Proteomes" id="UP000507979">
    <property type="component" value="Unassembled WGS sequence"/>
</dbReference>
<sequence length="58" mass="6284">MTNPLNIVGNGDTGDEQIDGIANKLMSGEKLGDYELHLLVDIYLVHAKLGNAAAFRQE</sequence>
<gene>
    <name evidence="1" type="ORF">LMG26845_03488</name>
</gene>
<accession>A0A6J5AIZ9</accession>
<protein>
    <submittedName>
        <fullName evidence="1">Uncharacterized protein</fullName>
    </submittedName>
</protein>
<dbReference type="GeneID" id="92899352"/>
<reference evidence="1 2" key="1">
    <citation type="submission" date="2020-04" db="EMBL/GenBank/DDBJ databases">
        <authorList>
            <person name="De Canck E."/>
        </authorList>
    </citation>
    <scope>NUCLEOTIDE SEQUENCE [LARGE SCALE GENOMIC DNA]</scope>
    <source>
        <strain evidence="1 2">LMG 26845</strain>
    </source>
</reference>
<name>A0A6J5AIZ9_9BURK</name>